<gene>
    <name evidence="4" type="ORF">PPYR_09007</name>
</gene>
<dbReference type="EMBL" id="VVIM01000006">
    <property type="protein sequence ID" value="KAB0798014.1"/>
    <property type="molecule type" value="Genomic_DNA"/>
</dbReference>
<keyword evidence="1 2" id="KW-0193">Cuticle</keyword>
<dbReference type="Pfam" id="PF00379">
    <property type="entry name" value="Chitin_bind_4"/>
    <property type="match status" value="2"/>
</dbReference>
<evidence type="ECO:0000313" key="5">
    <source>
        <dbReference type="Proteomes" id="UP000327044"/>
    </source>
</evidence>
<proteinExistence type="predicted"/>
<dbReference type="PANTHER" id="PTHR12236:SF75">
    <property type="entry name" value="CUTICULAR PROTEIN 62BB, ISOFORM A"/>
    <property type="match status" value="1"/>
</dbReference>
<keyword evidence="3" id="KW-0732">Signal</keyword>
<dbReference type="PROSITE" id="PS51155">
    <property type="entry name" value="CHIT_BIND_RR_2"/>
    <property type="match status" value="2"/>
</dbReference>
<keyword evidence="5" id="KW-1185">Reference proteome</keyword>
<dbReference type="GO" id="GO:0031012">
    <property type="term" value="C:extracellular matrix"/>
    <property type="evidence" value="ECO:0007669"/>
    <property type="project" value="TreeGrafter"/>
</dbReference>
<dbReference type="InParanoid" id="A0A5N4AL26"/>
<name>A0A5N4AL26_PHOPY</name>
<protein>
    <submittedName>
        <fullName evidence="4">Uncharacterized protein</fullName>
    </submittedName>
</protein>
<dbReference type="Proteomes" id="UP000327044">
    <property type="component" value="Unassembled WGS sequence"/>
</dbReference>
<dbReference type="PROSITE" id="PS00233">
    <property type="entry name" value="CHIT_BIND_RR_1"/>
    <property type="match status" value="2"/>
</dbReference>
<dbReference type="PANTHER" id="PTHR12236">
    <property type="entry name" value="STRUCTURAL CONTITUENT OF CUTICLE"/>
    <property type="match status" value="1"/>
</dbReference>
<dbReference type="InterPro" id="IPR000618">
    <property type="entry name" value="Insect_cuticle"/>
</dbReference>
<dbReference type="InterPro" id="IPR051217">
    <property type="entry name" value="Insect_Cuticle_Struc_Prot"/>
</dbReference>
<dbReference type="InterPro" id="IPR031311">
    <property type="entry name" value="CHIT_BIND_RR_consensus"/>
</dbReference>
<reference evidence="4 5" key="1">
    <citation type="journal article" date="2018" name="Elife">
        <title>Firefly genomes illuminate parallel origins of bioluminescence in beetles.</title>
        <authorList>
            <person name="Fallon T.R."/>
            <person name="Lower S.E."/>
            <person name="Chang C.H."/>
            <person name="Bessho-Uehara M."/>
            <person name="Martin G.J."/>
            <person name="Bewick A.J."/>
            <person name="Behringer M."/>
            <person name="Debat H.J."/>
            <person name="Wong I."/>
            <person name="Day J.C."/>
            <person name="Suvorov A."/>
            <person name="Silva C.J."/>
            <person name="Stanger-Hall K.F."/>
            <person name="Hall D.W."/>
            <person name="Schmitz R.J."/>
            <person name="Nelson D.R."/>
            <person name="Lewis S.M."/>
            <person name="Shigenobu S."/>
            <person name="Bybee S.M."/>
            <person name="Larracuente A.M."/>
            <person name="Oba Y."/>
            <person name="Weng J.K."/>
        </authorList>
    </citation>
    <scope>NUCLEOTIDE SEQUENCE [LARGE SCALE GENOMIC DNA]</scope>
    <source>
        <strain evidence="4">1611_PpyrPB1</strain>
        <tissue evidence="4">Whole body</tissue>
    </source>
</reference>
<dbReference type="GO" id="GO:0042302">
    <property type="term" value="F:structural constituent of cuticle"/>
    <property type="evidence" value="ECO:0007669"/>
    <property type="project" value="UniProtKB-UniRule"/>
</dbReference>
<dbReference type="PRINTS" id="PR00947">
    <property type="entry name" value="CUTICLE"/>
</dbReference>
<evidence type="ECO:0000256" key="1">
    <source>
        <dbReference type="ARBA" id="ARBA00022460"/>
    </source>
</evidence>
<comment type="caution">
    <text evidence="4">The sequence shown here is derived from an EMBL/GenBank/DDBJ whole genome shotgun (WGS) entry which is preliminary data.</text>
</comment>
<evidence type="ECO:0000256" key="3">
    <source>
        <dbReference type="SAM" id="SignalP"/>
    </source>
</evidence>
<dbReference type="GO" id="GO:0005615">
    <property type="term" value="C:extracellular space"/>
    <property type="evidence" value="ECO:0007669"/>
    <property type="project" value="TreeGrafter"/>
</dbReference>
<feature type="signal peptide" evidence="3">
    <location>
        <begin position="1"/>
        <end position="26"/>
    </location>
</feature>
<dbReference type="AlphaFoldDB" id="A0A5N4AL26"/>
<evidence type="ECO:0000256" key="2">
    <source>
        <dbReference type="PROSITE-ProRule" id="PRU00497"/>
    </source>
</evidence>
<sequence>MGDMSIFSRRNVVLLALAVVVSVTRAVPVDYHGVYAPVHAVPVHAEPVAYPKYTYKYGVNDYHTGDIKSQHETRDGDVVKGQYSVVEPDGSIRTVDYTADKHNGFNAVILTVSFACMVQVVLGRPGYAGHAVDYYSPPSYAFKYGVTDLHTGDVKSQQETRVGGVVKGQYSLVEPDGSIRTVDYKADPVHGFNAVVSKSPPFSGHPPPPPPPPPINRVQIIPAVVKKLVPAPPPPPRPPVIFPRITKQHYPTPILGSYGNGYYDDYQETYGDGYGNIYFYDGAGYGHY</sequence>
<feature type="chain" id="PRO_5024397386" evidence="3">
    <location>
        <begin position="27"/>
        <end position="288"/>
    </location>
</feature>
<organism evidence="4 5">
    <name type="scientific">Photinus pyralis</name>
    <name type="common">Common eastern firefly</name>
    <name type="synonym">Lampyris pyralis</name>
    <dbReference type="NCBI Taxonomy" id="7054"/>
    <lineage>
        <taxon>Eukaryota</taxon>
        <taxon>Metazoa</taxon>
        <taxon>Ecdysozoa</taxon>
        <taxon>Arthropoda</taxon>
        <taxon>Hexapoda</taxon>
        <taxon>Insecta</taxon>
        <taxon>Pterygota</taxon>
        <taxon>Neoptera</taxon>
        <taxon>Endopterygota</taxon>
        <taxon>Coleoptera</taxon>
        <taxon>Polyphaga</taxon>
        <taxon>Elateriformia</taxon>
        <taxon>Elateroidea</taxon>
        <taxon>Lampyridae</taxon>
        <taxon>Lampyrinae</taxon>
        <taxon>Photinus</taxon>
    </lineage>
</organism>
<dbReference type="FunCoup" id="A0A5N4AL26">
    <property type="interactions" value="33"/>
</dbReference>
<accession>A0A5N4AL26</accession>
<evidence type="ECO:0000313" key="4">
    <source>
        <dbReference type="EMBL" id="KAB0798014.1"/>
    </source>
</evidence>